<name>A0A4Y2S788_ARAVE</name>
<proteinExistence type="predicted"/>
<reference evidence="2 3" key="1">
    <citation type="journal article" date="2019" name="Sci. Rep.">
        <title>Orb-weaving spider Araneus ventricosus genome elucidates the spidroin gene catalogue.</title>
        <authorList>
            <person name="Kono N."/>
            <person name="Nakamura H."/>
            <person name="Ohtoshi R."/>
            <person name="Moran D.A.P."/>
            <person name="Shinohara A."/>
            <person name="Yoshida Y."/>
            <person name="Fujiwara M."/>
            <person name="Mori M."/>
            <person name="Tomita M."/>
            <person name="Arakawa K."/>
        </authorList>
    </citation>
    <scope>NUCLEOTIDE SEQUENCE [LARGE SCALE GENOMIC DNA]</scope>
</reference>
<evidence type="ECO:0000313" key="3">
    <source>
        <dbReference type="Proteomes" id="UP000499080"/>
    </source>
</evidence>
<protein>
    <submittedName>
        <fullName evidence="2">Uncharacterized protein</fullName>
    </submittedName>
</protein>
<gene>
    <name evidence="2" type="ORF">AVEN_5844_1</name>
</gene>
<accession>A0A4Y2S788</accession>
<comment type="caution">
    <text evidence="2">The sequence shown here is derived from an EMBL/GenBank/DDBJ whole genome shotgun (WGS) entry which is preliminary data.</text>
</comment>
<feature type="compositionally biased region" description="Basic and acidic residues" evidence="1">
    <location>
        <begin position="75"/>
        <end position="89"/>
    </location>
</feature>
<evidence type="ECO:0000256" key="1">
    <source>
        <dbReference type="SAM" id="MobiDB-lite"/>
    </source>
</evidence>
<evidence type="ECO:0000313" key="2">
    <source>
        <dbReference type="EMBL" id="GBN83159.1"/>
    </source>
</evidence>
<dbReference type="AlphaFoldDB" id="A0A4Y2S788"/>
<organism evidence="2 3">
    <name type="scientific">Araneus ventricosus</name>
    <name type="common">Orbweaver spider</name>
    <name type="synonym">Epeira ventricosa</name>
    <dbReference type="NCBI Taxonomy" id="182803"/>
    <lineage>
        <taxon>Eukaryota</taxon>
        <taxon>Metazoa</taxon>
        <taxon>Ecdysozoa</taxon>
        <taxon>Arthropoda</taxon>
        <taxon>Chelicerata</taxon>
        <taxon>Arachnida</taxon>
        <taxon>Araneae</taxon>
        <taxon>Araneomorphae</taxon>
        <taxon>Entelegynae</taxon>
        <taxon>Araneoidea</taxon>
        <taxon>Araneidae</taxon>
        <taxon>Araneus</taxon>
    </lineage>
</organism>
<feature type="region of interest" description="Disordered" evidence="1">
    <location>
        <begin position="71"/>
        <end position="92"/>
    </location>
</feature>
<dbReference type="Proteomes" id="UP000499080">
    <property type="component" value="Unassembled WGS sequence"/>
</dbReference>
<dbReference type="EMBL" id="BGPR01019862">
    <property type="protein sequence ID" value="GBN83159.1"/>
    <property type="molecule type" value="Genomic_DNA"/>
</dbReference>
<sequence length="121" mass="13740">MVKKHWKQESSKGKTDAMRRSDLTVFTELELCNQSFGGNNFKSSSHCTRNSKVVPVAQHTNTQYRSASNNLLARTADRSPKRDSKDFRTPRRSLSINIHSRIQAHSLYSLPRQAVTSHGII</sequence>
<keyword evidence="3" id="KW-1185">Reference proteome</keyword>